<gene>
    <name evidence="2" type="ORF">O181_028098</name>
</gene>
<comment type="caution">
    <text evidence="2">The sequence shown here is derived from an EMBL/GenBank/DDBJ whole genome shotgun (WGS) entry which is preliminary data.</text>
</comment>
<dbReference type="Proteomes" id="UP000765509">
    <property type="component" value="Unassembled WGS sequence"/>
</dbReference>
<name>A0A9Q3CT29_9BASI</name>
<keyword evidence="3" id="KW-1185">Reference proteome</keyword>
<dbReference type="OrthoDB" id="2630497at2759"/>
<dbReference type="AlphaFoldDB" id="A0A9Q3CT29"/>
<protein>
    <recommendedName>
        <fullName evidence="1">Chromo domain-containing protein</fullName>
    </recommendedName>
</protein>
<dbReference type="GO" id="GO:0006338">
    <property type="term" value="P:chromatin remodeling"/>
    <property type="evidence" value="ECO:0007669"/>
    <property type="project" value="UniProtKB-ARBA"/>
</dbReference>
<accession>A0A9Q3CT29</accession>
<dbReference type="EMBL" id="AVOT02009573">
    <property type="protein sequence ID" value="MBW0488383.1"/>
    <property type="molecule type" value="Genomic_DNA"/>
</dbReference>
<dbReference type="Gene3D" id="2.40.50.40">
    <property type="match status" value="1"/>
</dbReference>
<reference evidence="2" key="1">
    <citation type="submission" date="2021-03" db="EMBL/GenBank/DDBJ databases">
        <title>Draft genome sequence of rust myrtle Austropuccinia psidii MF-1, a brazilian biotype.</title>
        <authorList>
            <person name="Quecine M.C."/>
            <person name="Pachon D.M.R."/>
            <person name="Bonatelli M.L."/>
            <person name="Correr F.H."/>
            <person name="Franceschini L.M."/>
            <person name="Leite T.F."/>
            <person name="Margarido G.R.A."/>
            <person name="Almeida C.A."/>
            <person name="Ferrarezi J.A."/>
            <person name="Labate C.A."/>
        </authorList>
    </citation>
    <scope>NUCLEOTIDE SEQUENCE</scope>
    <source>
        <strain evidence="2">MF-1</strain>
    </source>
</reference>
<sequence length="123" mass="14520">MVGSFSHLEESQYSCVPPQWKSIHLVFHISLLEPVKTSTIKNWHQEPPTPIIIEEEEEWEVSHMLNSKLKERKLWYLVEWKGFSKEPERSTWKQAEKLKNCPEPVKDFLCLYPDKPGPNSSRS</sequence>
<dbReference type="InterPro" id="IPR016197">
    <property type="entry name" value="Chromo-like_dom_sf"/>
</dbReference>
<dbReference type="InterPro" id="IPR000953">
    <property type="entry name" value="Chromo/chromo_shadow_dom"/>
</dbReference>
<evidence type="ECO:0000259" key="1">
    <source>
        <dbReference type="PROSITE" id="PS50013"/>
    </source>
</evidence>
<proteinExistence type="predicted"/>
<evidence type="ECO:0000313" key="2">
    <source>
        <dbReference type="EMBL" id="MBW0488383.1"/>
    </source>
</evidence>
<dbReference type="CDD" id="cd00024">
    <property type="entry name" value="CD_CSD"/>
    <property type="match status" value="1"/>
</dbReference>
<dbReference type="SUPFAM" id="SSF54160">
    <property type="entry name" value="Chromo domain-like"/>
    <property type="match status" value="1"/>
</dbReference>
<evidence type="ECO:0000313" key="3">
    <source>
        <dbReference type="Proteomes" id="UP000765509"/>
    </source>
</evidence>
<feature type="domain" description="Chromo" evidence="1">
    <location>
        <begin position="59"/>
        <end position="108"/>
    </location>
</feature>
<dbReference type="PROSITE" id="PS50013">
    <property type="entry name" value="CHROMO_2"/>
    <property type="match status" value="1"/>
</dbReference>
<organism evidence="2 3">
    <name type="scientific">Austropuccinia psidii MF-1</name>
    <dbReference type="NCBI Taxonomy" id="1389203"/>
    <lineage>
        <taxon>Eukaryota</taxon>
        <taxon>Fungi</taxon>
        <taxon>Dikarya</taxon>
        <taxon>Basidiomycota</taxon>
        <taxon>Pucciniomycotina</taxon>
        <taxon>Pucciniomycetes</taxon>
        <taxon>Pucciniales</taxon>
        <taxon>Sphaerophragmiaceae</taxon>
        <taxon>Austropuccinia</taxon>
    </lineage>
</organism>